<organism evidence="1 2">
    <name type="scientific">Trifolium medium</name>
    <dbReference type="NCBI Taxonomy" id="97028"/>
    <lineage>
        <taxon>Eukaryota</taxon>
        <taxon>Viridiplantae</taxon>
        <taxon>Streptophyta</taxon>
        <taxon>Embryophyta</taxon>
        <taxon>Tracheophyta</taxon>
        <taxon>Spermatophyta</taxon>
        <taxon>Magnoliopsida</taxon>
        <taxon>eudicotyledons</taxon>
        <taxon>Gunneridae</taxon>
        <taxon>Pentapetalae</taxon>
        <taxon>rosids</taxon>
        <taxon>fabids</taxon>
        <taxon>Fabales</taxon>
        <taxon>Fabaceae</taxon>
        <taxon>Papilionoideae</taxon>
        <taxon>50 kb inversion clade</taxon>
        <taxon>NPAAA clade</taxon>
        <taxon>Hologalegina</taxon>
        <taxon>IRL clade</taxon>
        <taxon>Trifolieae</taxon>
        <taxon>Trifolium</taxon>
    </lineage>
</organism>
<accession>A0A392V5K6</accession>
<reference evidence="1 2" key="1">
    <citation type="journal article" date="2018" name="Front. Plant Sci.">
        <title>Red Clover (Trifolium pratense) and Zigzag Clover (T. medium) - A Picture of Genomic Similarities and Differences.</title>
        <authorList>
            <person name="Dluhosova J."/>
            <person name="Istvanek J."/>
            <person name="Nedelnik J."/>
            <person name="Repkova J."/>
        </authorList>
    </citation>
    <scope>NUCLEOTIDE SEQUENCE [LARGE SCALE GENOMIC DNA]</scope>
    <source>
        <strain evidence="2">cv. 10/8</strain>
        <tissue evidence="1">Leaf</tissue>
    </source>
</reference>
<comment type="caution">
    <text evidence="1">The sequence shown here is derived from an EMBL/GenBank/DDBJ whole genome shotgun (WGS) entry which is preliminary data.</text>
</comment>
<evidence type="ECO:0000313" key="1">
    <source>
        <dbReference type="EMBL" id="MCI82703.1"/>
    </source>
</evidence>
<feature type="non-terminal residue" evidence="1">
    <location>
        <position position="1"/>
    </location>
</feature>
<name>A0A392V5K6_9FABA</name>
<proteinExistence type="predicted"/>
<evidence type="ECO:0000313" key="2">
    <source>
        <dbReference type="Proteomes" id="UP000265520"/>
    </source>
</evidence>
<sequence length="43" mass="4838">VNGVGGCQWIETRCVLECWQLVMGWRAVDFEMEGGEGHRGGER</sequence>
<dbReference type="EMBL" id="LXQA011049775">
    <property type="protein sequence ID" value="MCI82703.1"/>
    <property type="molecule type" value="Genomic_DNA"/>
</dbReference>
<dbReference type="Proteomes" id="UP000265520">
    <property type="component" value="Unassembled WGS sequence"/>
</dbReference>
<protein>
    <submittedName>
        <fullName evidence="1">Uncharacterized protein</fullName>
    </submittedName>
</protein>
<dbReference type="AlphaFoldDB" id="A0A392V5K6"/>
<keyword evidence="2" id="KW-1185">Reference proteome</keyword>